<keyword evidence="3 4" id="KW-0067">ATP-binding</keyword>
<protein>
    <submittedName>
        <fullName evidence="7">Pyruvate carboxylase</fullName>
        <ecNumber evidence="7">6.4.1.1</ecNumber>
    </submittedName>
</protein>
<dbReference type="PANTHER" id="PTHR43778">
    <property type="entry name" value="PYRUVATE CARBOXYLASE"/>
    <property type="match status" value="1"/>
</dbReference>
<dbReference type="InterPro" id="IPR011764">
    <property type="entry name" value="Biotin_carboxylation_dom"/>
</dbReference>
<dbReference type="GO" id="GO:0005524">
    <property type="term" value="F:ATP binding"/>
    <property type="evidence" value="ECO:0007669"/>
    <property type="project" value="UniProtKB-UniRule"/>
</dbReference>
<organism evidence="7 8">
    <name type="scientific">Enterococcus faecium</name>
    <name type="common">Streptococcus faecium</name>
    <dbReference type="NCBI Taxonomy" id="1352"/>
    <lineage>
        <taxon>Bacteria</taxon>
        <taxon>Bacillati</taxon>
        <taxon>Bacillota</taxon>
        <taxon>Bacilli</taxon>
        <taxon>Lactobacillales</taxon>
        <taxon>Enterococcaceae</taxon>
        <taxon>Enterococcus</taxon>
    </lineage>
</organism>
<sequence>HGKVIHLFERDCSVQRRHQKVVEVAPCVSMNEQQRQKICQAAVQLMKHVGYVNAGTVEFLVEGDDFYFIEVNPRVQVEHTITEMITDIDIVTTQLLIAQGLDLHKEIGLPQQEGIKLNGSAIQCRITTEDPLNNFLPDTGKIDTYRSPGGFGVRLDVGNAYAGY</sequence>
<dbReference type="GO" id="GO:0005737">
    <property type="term" value="C:cytoplasm"/>
    <property type="evidence" value="ECO:0007669"/>
    <property type="project" value="TreeGrafter"/>
</dbReference>
<feature type="non-terminal residue" evidence="7">
    <location>
        <position position="1"/>
    </location>
</feature>
<dbReference type="Pfam" id="PF02786">
    <property type="entry name" value="CPSase_L_D2"/>
    <property type="match status" value="1"/>
</dbReference>
<gene>
    <name evidence="7" type="ORF">CQR37_16520</name>
</gene>
<dbReference type="InterPro" id="IPR011761">
    <property type="entry name" value="ATP-grasp"/>
</dbReference>
<dbReference type="PANTHER" id="PTHR43778:SF2">
    <property type="entry name" value="PYRUVATE CARBOXYLASE, MITOCHONDRIAL"/>
    <property type="match status" value="1"/>
</dbReference>
<feature type="domain" description="Biotin carboxylation" evidence="6">
    <location>
        <begin position="1"/>
        <end position="164"/>
    </location>
</feature>
<dbReference type="InterPro" id="IPR005479">
    <property type="entry name" value="CPAse_ATP-bd"/>
</dbReference>
<proteinExistence type="predicted"/>
<feature type="non-terminal residue" evidence="7">
    <location>
        <position position="164"/>
    </location>
</feature>
<keyword evidence="1 7" id="KW-0436">Ligase</keyword>
<dbReference type="GO" id="GO:0046872">
    <property type="term" value="F:metal ion binding"/>
    <property type="evidence" value="ECO:0007669"/>
    <property type="project" value="InterPro"/>
</dbReference>
<evidence type="ECO:0000259" key="5">
    <source>
        <dbReference type="PROSITE" id="PS50975"/>
    </source>
</evidence>
<dbReference type="AlphaFoldDB" id="A0A2G0E6I8"/>
<dbReference type="InterPro" id="IPR005482">
    <property type="entry name" value="Biotin_COase_C"/>
</dbReference>
<name>A0A2G0E6I8_ENTFC</name>
<dbReference type="SUPFAM" id="SSF56059">
    <property type="entry name" value="Glutathione synthetase ATP-binding domain-like"/>
    <property type="match status" value="1"/>
</dbReference>
<evidence type="ECO:0000313" key="7">
    <source>
        <dbReference type="EMBL" id="PHL20084.1"/>
    </source>
</evidence>
<evidence type="ECO:0000259" key="6">
    <source>
        <dbReference type="PROSITE" id="PS50979"/>
    </source>
</evidence>
<keyword evidence="7" id="KW-0670">Pyruvate</keyword>
<dbReference type="Gene3D" id="3.30.470.20">
    <property type="entry name" value="ATP-grasp fold, B domain"/>
    <property type="match status" value="1"/>
</dbReference>
<dbReference type="GO" id="GO:0006094">
    <property type="term" value="P:gluconeogenesis"/>
    <property type="evidence" value="ECO:0007669"/>
    <property type="project" value="TreeGrafter"/>
</dbReference>
<reference evidence="7 8" key="1">
    <citation type="submission" date="2017-10" db="EMBL/GenBank/DDBJ databases">
        <title>Draft genomes of the Enterococcus faecium isolated from human feces before and after Helicobacter pylori eradication therapy.</title>
        <authorList>
            <person name="Prianichniikov N.A."/>
            <person name="Glushchenko O.E."/>
            <person name="Malakhova M.V."/>
        </authorList>
    </citation>
    <scope>NUCLEOTIDE SEQUENCE [LARGE SCALE GENOMIC DNA]</scope>
    <source>
        <strain evidence="7 8">Hp_5-7</strain>
    </source>
</reference>
<evidence type="ECO:0000256" key="4">
    <source>
        <dbReference type="PROSITE-ProRule" id="PRU00409"/>
    </source>
</evidence>
<dbReference type="EC" id="6.4.1.1" evidence="7"/>
<evidence type="ECO:0000256" key="2">
    <source>
        <dbReference type="ARBA" id="ARBA00022741"/>
    </source>
</evidence>
<feature type="domain" description="ATP-grasp" evidence="5">
    <location>
        <begin position="30"/>
        <end position="99"/>
    </location>
</feature>
<dbReference type="PROSITE" id="PS00867">
    <property type="entry name" value="CPSASE_2"/>
    <property type="match status" value="1"/>
</dbReference>
<evidence type="ECO:0000313" key="8">
    <source>
        <dbReference type="Proteomes" id="UP000224303"/>
    </source>
</evidence>
<dbReference type="PROSITE" id="PS50975">
    <property type="entry name" value="ATP_GRASP"/>
    <property type="match status" value="1"/>
</dbReference>
<dbReference type="Proteomes" id="UP000224303">
    <property type="component" value="Unassembled WGS sequence"/>
</dbReference>
<dbReference type="GO" id="GO:0004736">
    <property type="term" value="F:pyruvate carboxylase activity"/>
    <property type="evidence" value="ECO:0007669"/>
    <property type="project" value="UniProtKB-EC"/>
</dbReference>
<evidence type="ECO:0000256" key="1">
    <source>
        <dbReference type="ARBA" id="ARBA00022598"/>
    </source>
</evidence>
<comment type="caution">
    <text evidence="7">The sequence shown here is derived from an EMBL/GenBank/DDBJ whole genome shotgun (WGS) entry which is preliminary data.</text>
</comment>
<dbReference type="PROSITE" id="PS50979">
    <property type="entry name" value="BC"/>
    <property type="match status" value="1"/>
</dbReference>
<keyword evidence="2 4" id="KW-0547">Nucleotide-binding</keyword>
<dbReference type="EMBL" id="PCGC01000404">
    <property type="protein sequence ID" value="PHL20084.1"/>
    <property type="molecule type" value="Genomic_DNA"/>
</dbReference>
<dbReference type="Pfam" id="PF02785">
    <property type="entry name" value="Biotin_carb_C"/>
    <property type="match status" value="1"/>
</dbReference>
<dbReference type="InterPro" id="IPR055268">
    <property type="entry name" value="PCB-like"/>
</dbReference>
<accession>A0A2G0E6I8</accession>
<evidence type="ECO:0000256" key="3">
    <source>
        <dbReference type="ARBA" id="ARBA00022840"/>
    </source>
</evidence>